<evidence type="ECO:0000256" key="13">
    <source>
        <dbReference type="ARBA" id="ARBA00023235"/>
    </source>
</evidence>
<dbReference type="InterPro" id="IPR050634">
    <property type="entry name" value="DNA_Topoisomerase_II"/>
</dbReference>
<comment type="function">
    <text evidence="15">Control of topological states of DNA by transient breakage and subsequent rejoining of DNA strands. Topoisomerase II makes double-strand breaks.</text>
</comment>
<comment type="subunit">
    <text evidence="15">Homodimer.</text>
</comment>
<feature type="compositionally biased region" description="Basic residues" evidence="17">
    <location>
        <begin position="1449"/>
        <end position="1460"/>
    </location>
</feature>
<evidence type="ECO:0000256" key="16">
    <source>
        <dbReference type="SAM" id="Coils"/>
    </source>
</evidence>
<feature type="compositionally biased region" description="Acidic residues" evidence="17">
    <location>
        <begin position="1"/>
        <end position="19"/>
    </location>
</feature>
<evidence type="ECO:0000256" key="8">
    <source>
        <dbReference type="ARBA" id="ARBA00022741"/>
    </source>
</evidence>
<reference evidence="20 21" key="1">
    <citation type="submission" date="2024-01" db="EMBL/GenBank/DDBJ databases">
        <title>A draft genome for the cacao thread blight pathogen Marasmiellus scandens.</title>
        <authorList>
            <person name="Baruah I.K."/>
            <person name="Leung J."/>
            <person name="Bukari Y."/>
            <person name="Amoako-Attah I."/>
            <person name="Meinhardt L.W."/>
            <person name="Bailey B.A."/>
            <person name="Cohen S.P."/>
        </authorList>
    </citation>
    <scope>NUCLEOTIDE SEQUENCE [LARGE SCALE GENOMIC DNA]</scope>
    <source>
        <strain evidence="20 21">GH-19</strain>
    </source>
</reference>
<dbReference type="EC" id="5.6.2.2" evidence="5 15"/>
<evidence type="ECO:0000256" key="4">
    <source>
        <dbReference type="ARBA" id="ARBA00011080"/>
    </source>
</evidence>
<comment type="caution">
    <text evidence="20">The sequence shown here is derived from an EMBL/GenBank/DDBJ whole genome shotgun (WGS) entry which is preliminary data.</text>
</comment>
<dbReference type="InterPro" id="IPR006171">
    <property type="entry name" value="TOPRIM_dom"/>
</dbReference>
<evidence type="ECO:0000313" key="20">
    <source>
        <dbReference type="EMBL" id="KAK7468441.1"/>
    </source>
</evidence>
<dbReference type="Gene3D" id="3.30.1490.30">
    <property type="match status" value="1"/>
</dbReference>
<dbReference type="PANTHER" id="PTHR10169">
    <property type="entry name" value="DNA TOPOISOMERASE/GYRASE"/>
    <property type="match status" value="1"/>
</dbReference>
<feature type="domain" description="Toprim" evidence="18">
    <location>
        <begin position="535"/>
        <end position="649"/>
    </location>
</feature>
<dbReference type="CDD" id="cd03365">
    <property type="entry name" value="TOPRIM_TopoIIA"/>
    <property type="match status" value="1"/>
</dbReference>
<evidence type="ECO:0000256" key="7">
    <source>
        <dbReference type="ARBA" id="ARBA00022723"/>
    </source>
</evidence>
<dbReference type="SMART" id="SM00433">
    <property type="entry name" value="TOP2c"/>
    <property type="match status" value="1"/>
</dbReference>
<comment type="cofactor">
    <cofactor evidence="3">
        <name>Mg(2+)</name>
        <dbReference type="ChEBI" id="CHEBI:18420"/>
    </cofactor>
</comment>
<evidence type="ECO:0000256" key="12">
    <source>
        <dbReference type="ARBA" id="ARBA00023125"/>
    </source>
</evidence>
<keyword evidence="12 14" id="KW-0238">DNA-binding</keyword>
<dbReference type="InterPro" id="IPR036890">
    <property type="entry name" value="HATPase_C_sf"/>
</dbReference>
<keyword evidence="10" id="KW-0460">Magnesium</keyword>
<dbReference type="EMBL" id="JBANRG010000003">
    <property type="protein sequence ID" value="KAK7468441.1"/>
    <property type="molecule type" value="Genomic_DNA"/>
</dbReference>
<dbReference type="InterPro" id="IPR034157">
    <property type="entry name" value="TOPRIM_TopoII"/>
</dbReference>
<comment type="similarity">
    <text evidence="4 15">Belongs to the type II topoisomerase family.</text>
</comment>
<dbReference type="InterPro" id="IPR001154">
    <property type="entry name" value="TopoII_euk"/>
</dbReference>
<name>A0ABR1JZX2_9AGAR</name>
<dbReference type="InterPro" id="IPR031660">
    <property type="entry name" value="TOPRIM_C"/>
</dbReference>
<dbReference type="InterPro" id="IPR013758">
    <property type="entry name" value="Topo_IIA_A/C_ab"/>
</dbReference>
<dbReference type="SUPFAM" id="SSF54211">
    <property type="entry name" value="Ribosomal protein S5 domain 2-like"/>
    <property type="match status" value="1"/>
</dbReference>
<sequence length="1588" mass="177688">MSDSEGENFDFDDVSDASEDYAPAPKKAPAKAKATKSAATTKPKASTSKSVAKAKAPATKKKPLAEHDDNAEESTMEVDERDDDVADLPAESGSKPGKKKTASEMYQKLTQLEHILKRPDSYIGSVETITQTMWTYDVDSKRMVYRDVKYVPGFFKIVDEILVNAADNKINDSSMDTIKVNIDVEENTISVYNNGRGIPIEIHSTEKIYIPELIFGHLLSSSNYDDDEKKLTGGRNGYGAKLANIYSHEFTLETADKNSSQKYKQTWTDNMGKCGKAKITKNAKGEEWTRVTFKPDLKRFGMDRIDEDTAGLLRKRVYDMAGTVKNVKVFLNDERLKIKNFKQYIEMYINSASAEASENSGGAAQPKQTIIYEQISPRWEVGFAASEGTFMQVSFANSISTSKGGTHVNFIADQIAKSLISAISKKNKAATVKAPQIKNHMWIFVNSLIENPTFDSQTKETLTLPASKFGTKPALSEDFMKKVAKSSVVENVLNWAKFKADQQIKKTDGSKRSRLTGLPKLSDANHAGTKNAKNCTLILTEGDSAKALAVAGLAVVGRDEFGVFPLRGKMLNVREAKHDQIMKNEEIQNIKKIMGFQHNKDYNDVASLRYGRLMIMTDQDHDGSHIKGLLINYLDHFYPSLLKIPEFLVEFVTPIVRVTKGKQKKDFFTIPEYEQWLEDTPDSARWDAKYFKGLGTSSDADARQYFSNMAKHLIPFAATQDGDKELIDLAFSKKKADERKEWLRQFRPGTYLDHRLEEIPYSDFINKELILFSMADNVRSIPSVADGLKPGQRKVIWACFKRKLKKEIKVAQLVGYVSEHAAYHHGEASLSQTIVNLAQDFVGSNNINLLAPNGQYGTRDQGGKDHASPRYIHTLPMPLARSVFVPSDDALLNAQKEENKIIEPEWYMPVVPMILVNGAEGIGTGWSTNIPCYNPVDVVANIRRLMNEEELVSMHPWWRGFKGEIKLASKNKYDVFGVVNKIDDSTVEIRELPIHKWTQTYKAELESMMTGDNKDGSIKNYQEHHANEDVHFIVQMDPKELVKAEEKGLLEYFKLTSKLTTTNMIAFDFDGKIKKYESPEVILEEFYGVRMTYYQKRKDYLANELQTVFERLSEQARFVQMIIDRKLSVSGRKKADIVVDLKAHKFRPFPKKKKKGPVEDEEQEQEQEEVEEEEEQTGTTTDYDYLLSMPIWNLTKEKIDRLRKQAADQEAELLAMLKKTPKEMWNEDLDKFLEEWAIAEEEHKLKVNAASGGNKKKRKQAFKTRKSLGKSRGDESDGDFKPIKAPRKPPAAPAVKPAAAPKPTVKKEEKETTVAEAKGKKAGGSKAVGKKVKKAESDDDDDVVVGGSRSKGDDDDGWGSDSDVQVVGKREAPPKRRAAATKKVIKDESDEDVDMDDMYGDDSEDEKPKPKTTAKKAPAASKGKGKAKEEDPIEIDSDDDDLPVATSKQKAKAPSKPAKRKSMDNESDGDTDELEIDKPSKKTKLTDFFSKTSPAGSSDSSQAKGKEKAKAPAKPAKISKSMKPASPARAKKAPPKVIDSDSDDMDYDALPKPPARPARAVSTKKSQYVDISEDDGGEGDSMFVDDDD</sequence>
<evidence type="ECO:0000256" key="11">
    <source>
        <dbReference type="ARBA" id="ARBA00023029"/>
    </source>
</evidence>
<evidence type="ECO:0000256" key="17">
    <source>
        <dbReference type="SAM" id="MobiDB-lite"/>
    </source>
</evidence>
<feature type="region of interest" description="Disordered" evidence="17">
    <location>
        <begin position="1246"/>
        <end position="1588"/>
    </location>
</feature>
<dbReference type="CDD" id="cd16930">
    <property type="entry name" value="HATPase_TopII-like"/>
    <property type="match status" value="1"/>
</dbReference>
<dbReference type="CDD" id="cd00187">
    <property type="entry name" value="TOP4c"/>
    <property type="match status" value="1"/>
</dbReference>
<keyword evidence="16" id="KW-0175">Coiled coil</keyword>
<evidence type="ECO:0000256" key="10">
    <source>
        <dbReference type="ARBA" id="ARBA00022842"/>
    </source>
</evidence>
<feature type="compositionally biased region" description="Low complexity" evidence="17">
    <location>
        <begin position="1512"/>
        <end position="1528"/>
    </location>
</feature>
<dbReference type="InterPro" id="IPR013506">
    <property type="entry name" value="Topo_IIA_bsu_dom2"/>
</dbReference>
<feature type="region of interest" description="Disordered" evidence="17">
    <location>
        <begin position="1150"/>
        <end position="1179"/>
    </location>
</feature>
<evidence type="ECO:0000313" key="21">
    <source>
        <dbReference type="Proteomes" id="UP001498398"/>
    </source>
</evidence>
<dbReference type="Gene3D" id="3.90.199.10">
    <property type="entry name" value="Topoisomerase II, domain 5"/>
    <property type="match status" value="1"/>
</dbReference>
<comment type="catalytic activity">
    <reaction evidence="1 14 15">
        <text>ATP-dependent breakage, passage and rejoining of double-stranded DNA.</text>
        <dbReference type="EC" id="5.6.2.2"/>
    </reaction>
</comment>
<dbReference type="InterPro" id="IPR014721">
    <property type="entry name" value="Ribsml_uS5_D2-typ_fold_subgr"/>
</dbReference>
<organism evidence="20 21">
    <name type="scientific">Marasmiellus scandens</name>
    <dbReference type="NCBI Taxonomy" id="2682957"/>
    <lineage>
        <taxon>Eukaryota</taxon>
        <taxon>Fungi</taxon>
        <taxon>Dikarya</taxon>
        <taxon>Basidiomycota</taxon>
        <taxon>Agaricomycotina</taxon>
        <taxon>Agaricomycetes</taxon>
        <taxon>Agaricomycetidae</taxon>
        <taxon>Agaricales</taxon>
        <taxon>Marasmiineae</taxon>
        <taxon>Omphalotaceae</taxon>
        <taxon>Marasmiellus</taxon>
    </lineage>
</organism>
<evidence type="ECO:0000256" key="9">
    <source>
        <dbReference type="ARBA" id="ARBA00022840"/>
    </source>
</evidence>
<dbReference type="PANTHER" id="PTHR10169:SF38">
    <property type="entry name" value="DNA TOPOISOMERASE 2"/>
    <property type="match status" value="1"/>
</dbReference>
<proteinExistence type="inferred from homology"/>
<keyword evidence="11 14" id="KW-0799">Topoisomerase</keyword>
<feature type="compositionally biased region" description="Basic and acidic residues" evidence="17">
    <location>
        <begin position="1305"/>
        <end position="1319"/>
    </location>
</feature>
<dbReference type="CDD" id="cd03481">
    <property type="entry name" value="TopoIIA_Trans_ScTopoIIA"/>
    <property type="match status" value="1"/>
</dbReference>
<feature type="compositionally biased region" description="Acidic residues" evidence="17">
    <location>
        <begin position="1431"/>
        <end position="1442"/>
    </location>
</feature>
<keyword evidence="21" id="KW-1185">Reference proteome</keyword>
<evidence type="ECO:0000259" key="18">
    <source>
        <dbReference type="PROSITE" id="PS50880"/>
    </source>
</evidence>
<feature type="compositionally biased region" description="Acidic residues" evidence="17">
    <location>
        <begin position="1571"/>
        <end position="1588"/>
    </location>
</feature>
<dbReference type="PROSITE" id="PS52040">
    <property type="entry name" value="TOPO_IIA"/>
    <property type="match status" value="1"/>
</dbReference>
<dbReference type="Gene3D" id="3.40.50.670">
    <property type="match status" value="1"/>
</dbReference>
<feature type="compositionally biased region" description="Acidic residues" evidence="17">
    <location>
        <begin position="1159"/>
        <end position="1176"/>
    </location>
</feature>
<dbReference type="Gene3D" id="3.30.1360.40">
    <property type="match status" value="1"/>
</dbReference>
<dbReference type="Pfam" id="PF00204">
    <property type="entry name" value="DNA_gyraseB"/>
    <property type="match status" value="1"/>
</dbReference>
<feature type="region of interest" description="Disordered" evidence="17">
    <location>
        <begin position="1"/>
        <end position="102"/>
    </location>
</feature>
<dbReference type="SUPFAM" id="SSF56719">
    <property type="entry name" value="Type II DNA topoisomerase"/>
    <property type="match status" value="1"/>
</dbReference>
<feature type="compositionally biased region" description="Basic residues" evidence="17">
    <location>
        <begin position="1320"/>
        <end position="1333"/>
    </location>
</feature>
<gene>
    <name evidence="20" type="primary">TOP2_1</name>
    <name evidence="20" type="ORF">VKT23_002954</name>
</gene>
<dbReference type="InterPro" id="IPR013760">
    <property type="entry name" value="Topo_IIA-like_dom_sf"/>
</dbReference>
<dbReference type="SUPFAM" id="SSF55874">
    <property type="entry name" value="ATPase domain of HSP90 chaperone/DNA topoisomerase II/histidine kinase"/>
    <property type="match status" value="1"/>
</dbReference>
<dbReference type="SMART" id="SM00387">
    <property type="entry name" value="HATPase_c"/>
    <property type="match status" value="1"/>
</dbReference>
<dbReference type="PROSITE" id="PS50880">
    <property type="entry name" value="TOPRIM"/>
    <property type="match status" value="1"/>
</dbReference>
<dbReference type="GO" id="GO:0003918">
    <property type="term" value="F:DNA topoisomerase type II (double strand cut, ATP-hydrolyzing) activity"/>
    <property type="evidence" value="ECO:0007669"/>
    <property type="project" value="UniProtKB-EC"/>
</dbReference>
<dbReference type="InterPro" id="IPR013759">
    <property type="entry name" value="Topo_IIA_B_C"/>
</dbReference>
<evidence type="ECO:0000256" key="5">
    <source>
        <dbReference type="ARBA" id="ARBA00012895"/>
    </source>
</evidence>
<feature type="compositionally biased region" description="Basic and acidic residues" evidence="17">
    <location>
        <begin position="1271"/>
        <end position="1282"/>
    </location>
</feature>
<keyword evidence="9 15" id="KW-0067">ATP-binding</keyword>
<feature type="coiled-coil region" evidence="16">
    <location>
        <begin position="1192"/>
        <end position="1219"/>
    </location>
</feature>
<feature type="compositionally biased region" description="Polar residues" evidence="17">
    <location>
        <begin position="1489"/>
        <end position="1502"/>
    </location>
</feature>
<feature type="active site" description="O-(5'-phospho-DNA)-tyrosine intermediate" evidence="14">
    <location>
        <position position="871"/>
    </location>
</feature>
<dbReference type="InterPro" id="IPR001241">
    <property type="entry name" value="Topo_IIA"/>
</dbReference>
<dbReference type="Gene3D" id="3.30.565.10">
    <property type="entry name" value="Histidine kinase-like ATPase, C-terminal domain"/>
    <property type="match status" value="1"/>
</dbReference>
<feature type="compositionally biased region" description="Low complexity" evidence="17">
    <location>
        <begin position="35"/>
        <end position="57"/>
    </location>
</feature>
<dbReference type="Gene3D" id="1.10.268.10">
    <property type="entry name" value="Topoisomerase, domain 3"/>
    <property type="match status" value="1"/>
</dbReference>
<evidence type="ECO:0000256" key="15">
    <source>
        <dbReference type="RuleBase" id="RU362094"/>
    </source>
</evidence>
<comment type="cofactor">
    <cofactor evidence="2">
        <name>Ca(2+)</name>
        <dbReference type="ChEBI" id="CHEBI:29108"/>
    </cofactor>
</comment>
<feature type="domain" description="Topo IIA-type catalytic" evidence="19">
    <location>
        <begin position="781"/>
        <end position="1229"/>
    </location>
</feature>
<dbReference type="Gene3D" id="3.30.230.10">
    <property type="match status" value="1"/>
</dbReference>
<dbReference type="PROSITE" id="PS00177">
    <property type="entry name" value="TOPOISOMERASE_II"/>
    <property type="match status" value="1"/>
</dbReference>
<feature type="compositionally biased region" description="Acidic residues" evidence="17">
    <location>
        <begin position="1465"/>
        <end position="1475"/>
    </location>
</feature>
<feature type="compositionally biased region" description="Basic residues" evidence="17">
    <location>
        <begin position="1254"/>
        <end position="1269"/>
    </location>
</feature>
<feature type="compositionally biased region" description="Acidic residues" evidence="17">
    <location>
        <begin position="69"/>
        <end position="86"/>
    </location>
</feature>
<feature type="compositionally biased region" description="Acidic residues" evidence="17">
    <location>
        <begin position="1388"/>
        <end position="1405"/>
    </location>
</feature>
<dbReference type="Pfam" id="PF02518">
    <property type="entry name" value="HATPase_c"/>
    <property type="match status" value="1"/>
</dbReference>
<evidence type="ECO:0000259" key="19">
    <source>
        <dbReference type="PROSITE" id="PS52040"/>
    </source>
</evidence>
<dbReference type="SMART" id="SM00434">
    <property type="entry name" value="TOP4c"/>
    <property type="match status" value="1"/>
</dbReference>
<dbReference type="PRINTS" id="PR01158">
    <property type="entry name" value="TOPISMRASEII"/>
</dbReference>
<keyword evidence="8 15" id="KW-0547">Nucleotide-binding</keyword>
<protein>
    <recommendedName>
        <fullName evidence="6 15">DNA topoisomerase 2</fullName>
        <ecNumber evidence="5 15">5.6.2.2</ecNumber>
    </recommendedName>
</protein>
<evidence type="ECO:0000256" key="14">
    <source>
        <dbReference type="PROSITE-ProRule" id="PRU01384"/>
    </source>
</evidence>
<dbReference type="InterPro" id="IPR003594">
    <property type="entry name" value="HATPase_dom"/>
</dbReference>
<evidence type="ECO:0000256" key="2">
    <source>
        <dbReference type="ARBA" id="ARBA00001913"/>
    </source>
</evidence>
<dbReference type="InterPro" id="IPR002205">
    <property type="entry name" value="Topo_IIA_dom_A"/>
</dbReference>
<keyword evidence="13 14" id="KW-0413">Isomerase</keyword>
<dbReference type="InterPro" id="IPR020568">
    <property type="entry name" value="Ribosomal_Su5_D2-typ_SF"/>
</dbReference>
<feature type="compositionally biased region" description="Low complexity" evidence="17">
    <location>
        <begin position="1293"/>
        <end position="1303"/>
    </location>
</feature>
<accession>A0ABR1JZX2</accession>
<dbReference type="Proteomes" id="UP001498398">
    <property type="component" value="Unassembled WGS sequence"/>
</dbReference>
<dbReference type="Pfam" id="PF16898">
    <property type="entry name" value="TOPRIM_C"/>
    <property type="match status" value="1"/>
</dbReference>
<keyword evidence="7" id="KW-0479">Metal-binding</keyword>
<dbReference type="InterPro" id="IPR013757">
    <property type="entry name" value="Topo_IIA_A_a_sf"/>
</dbReference>
<dbReference type="InterPro" id="IPR018522">
    <property type="entry name" value="TopoIIA_CS"/>
</dbReference>
<dbReference type="Pfam" id="PF00521">
    <property type="entry name" value="DNA_topoisoIV"/>
    <property type="match status" value="1"/>
</dbReference>
<evidence type="ECO:0000256" key="1">
    <source>
        <dbReference type="ARBA" id="ARBA00000185"/>
    </source>
</evidence>
<evidence type="ECO:0000256" key="6">
    <source>
        <dbReference type="ARBA" id="ARBA00019635"/>
    </source>
</evidence>
<dbReference type="Pfam" id="PF01751">
    <property type="entry name" value="Toprim"/>
    <property type="match status" value="1"/>
</dbReference>
<evidence type="ECO:0000256" key="3">
    <source>
        <dbReference type="ARBA" id="ARBA00001946"/>
    </source>
</evidence>
<dbReference type="PRINTS" id="PR00418">
    <property type="entry name" value="TPI2FAMILY"/>
</dbReference>